<name>A0ACC0C240_CATRO</name>
<proteinExistence type="predicted"/>
<reference evidence="2" key="1">
    <citation type="journal article" date="2023" name="Nat. Plants">
        <title>Single-cell RNA sequencing provides a high-resolution roadmap for understanding the multicellular compartmentation of specialized metabolism.</title>
        <authorList>
            <person name="Sun S."/>
            <person name="Shen X."/>
            <person name="Li Y."/>
            <person name="Li Y."/>
            <person name="Wang S."/>
            <person name="Li R."/>
            <person name="Zhang H."/>
            <person name="Shen G."/>
            <person name="Guo B."/>
            <person name="Wei J."/>
            <person name="Xu J."/>
            <person name="St-Pierre B."/>
            <person name="Chen S."/>
            <person name="Sun C."/>
        </authorList>
    </citation>
    <scope>NUCLEOTIDE SEQUENCE [LARGE SCALE GENOMIC DNA]</scope>
</reference>
<keyword evidence="2" id="KW-1185">Reference proteome</keyword>
<comment type="caution">
    <text evidence="1">The sequence shown here is derived from an EMBL/GenBank/DDBJ whole genome shotgun (WGS) entry which is preliminary data.</text>
</comment>
<sequence length="154" mass="18203">MRGCEMNKLFIMLVFLFNLLQTLQVNGQEYRVTIRHWLPKNDTLTFRCQSKDDDLGNHTLNTIGTEYHWDFGLNIWGTTLFFCHFYWGTKQNVFDVFNSDIAVHYCGDTYSRNECLWQVSEDGFSILEFEGFTMLHDWGASHSLPFKPLPKLRE</sequence>
<dbReference type="EMBL" id="CM044702">
    <property type="protein sequence ID" value="KAI5678962.1"/>
    <property type="molecule type" value="Genomic_DNA"/>
</dbReference>
<accession>A0ACC0C240</accession>
<evidence type="ECO:0000313" key="1">
    <source>
        <dbReference type="EMBL" id="KAI5678962.1"/>
    </source>
</evidence>
<gene>
    <name evidence="1" type="ORF">M9H77_09912</name>
</gene>
<organism evidence="1 2">
    <name type="scientific">Catharanthus roseus</name>
    <name type="common">Madagascar periwinkle</name>
    <name type="synonym">Vinca rosea</name>
    <dbReference type="NCBI Taxonomy" id="4058"/>
    <lineage>
        <taxon>Eukaryota</taxon>
        <taxon>Viridiplantae</taxon>
        <taxon>Streptophyta</taxon>
        <taxon>Embryophyta</taxon>
        <taxon>Tracheophyta</taxon>
        <taxon>Spermatophyta</taxon>
        <taxon>Magnoliopsida</taxon>
        <taxon>eudicotyledons</taxon>
        <taxon>Gunneridae</taxon>
        <taxon>Pentapetalae</taxon>
        <taxon>asterids</taxon>
        <taxon>lamiids</taxon>
        <taxon>Gentianales</taxon>
        <taxon>Apocynaceae</taxon>
        <taxon>Rauvolfioideae</taxon>
        <taxon>Vinceae</taxon>
        <taxon>Catharanthinae</taxon>
        <taxon>Catharanthus</taxon>
    </lineage>
</organism>
<evidence type="ECO:0000313" key="2">
    <source>
        <dbReference type="Proteomes" id="UP001060085"/>
    </source>
</evidence>
<dbReference type="Proteomes" id="UP001060085">
    <property type="component" value="Linkage Group LG02"/>
</dbReference>
<protein>
    <submittedName>
        <fullName evidence="1">Uncharacterized protein</fullName>
    </submittedName>
</protein>